<dbReference type="AlphaFoldDB" id="A0A6I2M929"/>
<organism evidence="2 3">
    <name type="scientific">Metabacillus idriensis</name>
    <dbReference type="NCBI Taxonomy" id="324768"/>
    <lineage>
        <taxon>Bacteria</taxon>
        <taxon>Bacillati</taxon>
        <taxon>Bacillota</taxon>
        <taxon>Bacilli</taxon>
        <taxon>Bacillales</taxon>
        <taxon>Bacillaceae</taxon>
        <taxon>Metabacillus</taxon>
    </lineage>
</organism>
<protein>
    <submittedName>
        <fullName evidence="2">Uncharacterized protein</fullName>
    </submittedName>
</protein>
<name>A0A6I2M929_9BACI</name>
<gene>
    <name evidence="2" type="ORF">GJU41_07800</name>
</gene>
<dbReference type="RefSeq" id="WP_154318232.1">
    <property type="nucleotide sequence ID" value="NZ_CAJGAA010000001.1"/>
</dbReference>
<feature type="region of interest" description="Disordered" evidence="1">
    <location>
        <begin position="82"/>
        <end position="143"/>
    </location>
</feature>
<reference evidence="2 3" key="1">
    <citation type="submission" date="2019-11" db="EMBL/GenBank/DDBJ databases">
        <title>Bacillus idriensis genome.</title>
        <authorList>
            <person name="Konopka E.N."/>
            <person name="Newman J.D."/>
        </authorList>
    </citation>
    <scope>NUCLEOTIDE SEQUENCE [LARGE SCALE GENOMIC DNA]</scope>
    <source>
        <strain evidence="2 3">DSM 19097</strain>
    </source>
</reference>
<comment type="caution">
    <text evidence="2">The sequence shown here is derived from an EMBL/GenBank/DDBJ whole genome shotgun (WGS) entry which is preliminary data.</text>
</comment>
<sequence length="183" mass="22214">MLLEEVKDQCEIIFYDTEYEEDEEQLHSHQACYADEHEDEKCLYSHNEPFRLNEFEVIDNEVLKEENDEVVKCVKEPLKENKKEKKLKEEEKQKKDSTKELKEDKKEPAKATNEDKKEKQEIEKKEKKQEKQEKTVIQEKEKRLTAEIIKEKVPEKPNYHDSYKYENDEDEETFIVIRSKGRR</sequence>
<evidence type="ECO:0000256" key="1">
    <source>
        <dbReference type="SAM" id="MobiDB-lite"/>
    </source>
</evidence>
<dbReference type="Proteomes" id="UP000441585">
    <property type="component" value="Unassembled WGS sequence"/>
</dbReference>
<proteinExistence type="predicted"/>
<keyword evidence="3" id="KW-1185">Reference proteome</keyword>
<evidence type="ECO:0000313" key="2">
    <source>
        <dbReference type="EMBL" id="MRX53874.1"/>
    </source>
</evidence>
<accession>A0A6I2M929</accession>
<dbReference type="EMBL" id="WKKF01000001">
    <property type="protein sequence ID" value="MRX53874.1"/>
    <property type="molecule type" value="Genomic_DNA"/>
</dbReference>
<evidence type="ECO:0000313" key="3">
    <source>
        <dbReference type="Proteomes" id="UP000441585"/>
    </source>
</evidence>